<dbReference type="AlphaFoldDB" id="A0A2B6RX31"/>
<dbReference type="RefSeq" id="WP_098040005.1">
    <property type="nucleotide sequence ID" value="NZ_NUBH01000036.1"/>
</dbReference>
<protein>
    <submittedName>
        <fullName evidence="1">Uncharacterized protein</fullName>
    </submittedName>
</protein>
<organism evidence="1 2">
    <name type="scientific">Bacillus pseudomycoides</name>
    <dbReference type="NCBI Taxonomy" id="64104"/>
    <lineage>
        <taxon>Bacteria</taxon>
        <taxon>Bacillati</taxon>
        <taxon>Bacillota</taxon>
        <taxon>Bacilli</taxon>
        <taxon>Bacillales</taxon>
        <taxon>Bacillaceae</taxon>
        <taxon>Bacillus</taxon>
        <taxon>Bacillus cereus group</taxon>
    </lineage>
</organism>
<accession>A0A2B6RX31</accession>
<comment type="caution">
    <text evidence="1">The sequence shown here is derived from an EMBL/GenBank/DDBJ whole genome shotgun (WGS) entry which is preliminary data.</text>
</comment>
<name>A0A2B6RX31_9BACI</name>
<sequence length="88" mass="9524">MSKVVKKPIRKLLAIWGAAAVVTAGLVFVNLPDSAKSKGSGTSKDKESAACLDAKEKYKHWVTVGTDENMKATYLGKINKECKNKNVN</sequence>
<reference evidence="1 2" key="1">
    <citation type="submission" date="2017-09" db="EMBL/GenBank/DDBJ databases">
        <title>Large-scale bioinformatics analysis of Bacillus genomes uncovers conserved roles of natural products in bacterial physiology.</title>
        <authorList>
            <consortium name="Agbiome Team Llc"/>
            <person name="Bleich R.M."/>
            <person name="Grubbs K.J."/>
            <person name="Santa Maria K.C."/>
            <person name="Allen S.E."/>
            <person name="Farag S."/>
            <person name="Shank E.A."/>
            <person name="Bowers A."/>
        </authorList>
    </citation>
    <scope>NUCLEOTIDE SEQUENCE [LARGE SCALE GENOMIC DNA]</scope>
    <source>
        <strain evidence="1 2">AFS009893</strain>
    </source>
</reference>
<proteinExistence type="predicted"/>
<dbReference type="EMBL" id="NUDP01000037">
    <property type="protein sequence ID" value="PEM69781.1"/>
    <property type="molecule type" value="Genomic_DNA"/>
</dbReference>
<evidence type="ECO:0000313" key="1">
    <source>
        <dbReference type="EMBL" id="PEM69781.1"/>
    </source>
</evidence>
<gene>
    <name evidence="1" type="ORF">CN613_10265</name>
</gene>
<dbReference type="Proteomes" id="UP000219775">
    <property type="component" value="Unassembled WGS sequence"/>
</dbReference>
<evidence type="ECO:0000313" key="2">
    <source>
        <dbReference type="Proteomes" id="UP000219775"/>
    </source>
</evidence>